<dbReference type="STRING" id="337451.A0A443PMJ5"/>
<dbReference type="InterPro" id="IPR032675">
    <property type="entry name" value="LRR_dom_sf"/>
</dbReference>
<evidence type="ECO:0000256" key="1">
    <source>
        <dbReference type="ARBA" id="ARBA00022737"/>
    </source>
</evidence>
<evidence type="ECO:0000259" key="8">
    <source>
        <dbReference type="Pfam" id="PF23598"/>
    </source>
</evidence>
<dbReference type="SUPFAM" id="SSF52540">
    <property type="entry name" value="P-loop containing nucleoside triphosphate hydrolases"/>
    <property type="match status" value="1"/>
</dbReference>
<keyword evidence="4" id="KW-0067">ATP-binding</keyword>
<dbReference type="Proteomes" id="UP000283530">
    <property type="component" value="Unassembled WGS sequence"/>
</dbReference>
<dbReference type="InterPro" id="IPR036388">
    <property type="entry name" value="WH-like_DNA-bd_sf"/>
</dbReference>
<feature type="domain" description="Disease resistance protein winged helix" evidence="7">
    <location>
        <begin position="421"/>
        <end position="492"/>
    </location>
</feature>
<dbReference type="InterPro" id="IPR055414">
    <property type="entry name" value="LRR_R13L4/SHOC2-like"/>
</dbReference>
<dbReference type="InterPro" id="IPR002182">
    <property type="entry name" value="NB-ARC"/>
</dbReference>
<dbReference type="GO" id="GO:0043531">
    <property type="term" value="F:ADP binding"/>
    <property type="evidence" value="ECO:0007669"/>
    <property type="project" value="InterPro"/>
</dbReference>
<dbReference type="InterPro" id="IPR038005">
    <property type="entry name" value="RX-like_CC"/>
</dbReference>
<evidence type="ECO:0000313" key="9">
    <source>
        <dbReference type="EMBL" id="RWR92004.1"/>
    </source>
</evidence>
<evidence type="ECO:0000259" key="7">
    <source>
        <dbReference type="Pfam" id="PF23559"/>
    </source>
</evidence>
<dbReference type="GO" id="GO:0005524">
    <property type="term" value="F:ATP binding"/>
    <property type="evidence" value="ECO:0007669"/>
    <property type="project" value="UniProtKB-KW"/>
</dbReference>
<proteinExistence type="predicted"/>
<accession>A0A443PMJ5</accession>
<dbReference type="GO" id="GO:0006952">
    <property type="term" value="P:defense response"/>
    <property type="evidence" value="ECO:0007669"/>
    <property type="project" value="UniProtKB-KW"/>
</dbReference>
<dbReference type="Gene3D" id="3.40.50.300">
    <property type="entry name" value="P-loop containing nucleotide triphosphate hydrolases"/>
    <property type="match status" value="1"/>
</dbReference>
<dbReference type="Gene3D" id="1.10.10.10">
    <property type="entry name" value="Winged helix-like DNA-binding domain superfamily/Winged helix DNA-binding domain"/>
    <property type="match status" value="1"/>
</dbReference>
<reference evidence="9 10" key="1">
    <citation type="journal article" date="2019" name="Nat. Plants">
        <title>Stout camphor tree genome fills gaps in understanding of flowering plant genome evolution.</title>
        <authorList>
            <person name="Chaw S.M."/>
            <person name="Liu Y.C."/>
            <person name="Wu Y.W."/>
            <person name="Wang H.Y."/>
            <person name="Lin C.I."/>
            <person name="Wu C.S."/>
            <person name="Ke H.M."/>
            <person name="Chang L.Y."/>
            <person name="Hsu C.Y."/>
            <person name="Yang H.T."/>
            <person name="Sudianto E."/>
            <person name="Hsu M.H."/>
            <person name="Wu K.P."/>
            <person name="Wang L.N."/>
            <person name="Leebens-Mack J.H."/>
            <person name="Tsai I.J."/>
        </authorList>
    </citation>
    <scope>NUCLEOTIDE SEQUENCE [LARGE SCALE GENOMIC DNA]</scope>
    <source>
        <strain evidence="10">cv. Chaw 1501</strain>
        <tissue evidence="9">Young leaves</tissue>
    </source>
</reference>
<evidence type="ECO:0000313" key="10">
    <source>
        <dbReference type="Proteomes" id="UP000283530"/>
    </source>
</evidence>
<dbReference type="Gene3D" id="3.80.10.10">
    <property type="entry name" value="Ribonuclease Inhibitor"/>
    <property type="match status" value="1"/>
</dbReference>
<dbReference type="FunFam" id="3.40.50.300:FF:001091">
    <property type="entry name" value="Probable disease resistance protein At1g61300"/>
    <property type="match status" value="1"/>
</dbReference>
<dbReference type="SUPFAM" id="SSF52058">
    <property type="entry name" value="L domain-like"/>
    <property type="match status" value="1"/>
</dbReference>
<dbReference type="GO" id="GO:0051707">
    <property type="term" value="P:response to other organism"/>
    <property type="evidence" value="ECO:0007669"/>
    <property type="project" value="UniProtKB-ARBA"/>
</dbReference>
<name>A0A443PMJ5_9MAGN</name>
<keyword evidence="10" id="KW-1185">Reference proteome</keyword>
<dbReference type="CDD" id="cd14798">
    <property type="entry name" value="RX-CC_like"/>
    <property type="match status" value="1"/>
</dbReference>
<evidence type="ECO:0000256" key="2">
    <source>
        <dbReference type="ARBA" id="ARBA00022741"/>
    </source>
</evidence>
<sequence length="720" mass="82122">MADALITIVLRNLNAILEGEVRPLVAVAGELKKLSSSFTAIQALIADAETQQIENKSVRDWLKKLKDVAYDVDDVLDEWRILHLTSGSHVSDDKVRACSFSPLLFFKKLKSQRRISNRIKTIRERLDEIGDEKIKYQFSEVRRVETHDHRKTTSLVDKSEIRGRSEDQDIVISKLLCREGKGIDVISLVGTGGIGKTTLAQLVYNDEKVKNHFTRRIWVCLTEDFSITGVTKMIMEDVTGSACNLSELNTLQTQLVERLQNELFLLVLDDVWNGDQTEWERMRLPLKCGKHGSKILVTTRSEKVARAVGANYIHNVIGLSNDECWLLFSSRAFAGRERDEYMELEDTGRQIVEKCKGVPLSVKTIGSVMQRKRTAEDWECILKSEIWAILEEAEKGIIPALLLSYYNLPIHLKQCFAYCSIFPKDYWIQKDTLVQLWMAQGFISTEKGSEVEEVGGDYFDDLLRHSFFQDIESDNKGNIIRCKLHYLVHDLARYIAESECRTADAGKVEPYSIRYRHSSLLSLDGPFHNLRSSRTLLLLGRSRIQKIPPKLFDHVKFLRALDLSGSHITQLPCSIAKLRHLRYLNLSRTDIVELPESMDSLCNLKSLKLNRCASLCNLPKGTSKLISLRHLEIEETQELKHTPQGIGRLSSLRTLSKFVVQDEDGCNIGELGNLDLLSGSLEIKNLEKVAREDEARKAELKKKQHLQTMILHCEEKTKDE</sequence>
<dbReference type="PANTHER" id="PTHR36766:SF40">
    <property type="entry name" value="DISEASE RESISTANCE PROTEIN RGA3"/>
    <property type="match status" value="1"/>
</dbReference>
<dbReference type="PANTHER" id="PTHR36766">
    <property type="entry name" value="PLANT BROAD-SPECTRUM MILDEW RESISTANCE PROTEIN RPW8"/>
    <property type="match status" value="1"/>
</dbReference>
<keyword evidence="3" id="KW-0611">Plant defense</keyword>
<keyword evidence="1" id="KW-0677">Repeat</keyword>
<dbReference type="Pfam" id="PF00931">
    <property type="entry name" value="NB-ARC"/>
    <property type="match status" value="1"/>
</dbReference>
<dbReference type="Pfam" id="PF18052">
    <property type="entry name" value="Rx_N"/>
    <property type="match status" value="1"/>
</dbReference>
<evidence type="ECO:0000259" key="6">
    <source>
        <dbReference type="Pfam" id="PF18052"/>
    </source>
</evidence>
<dbReference type="InterPro" id="IPR058922">
    <property type="entry name" value="WHD_DRP"/>
</dbReference>
<dbReference type="InterPro" id="IPR041118">
    <property type="entry name" value="Rx_N"/>
</dbReference>
<dbReference type="Pfam" id="PF23559">
    <property type="entry name" value="WHD_DRP"/>
    <property type="match status" value="1"/>
</dbReference>
<dbReference type="OrthoDB" id="2973320at2759"/>
<organism evidence="9 10">
    <name type="scientific">Cinnamomum micranthum f. kanehirae</name>
    <dbReference type="NCBI Taxonomy" id="337451"/>
    <lineage>
        <taxon>Eukaryota</taxon>
        <taxon>Viridiplantae</taxon>
        <taxon>Streptophyta</taxon>
        <taxon>Embryophyta</taxon>
        <taxon>Tracheophyta</taxon>
        <taxon>Spermatophyta</taxon>
        <taxon>Magnoliopsida</taxon>
        <taxon>Magnoliidae</taxon>
        <taxon>Laurales</taxon>
        <taxon>Lauraceae</taxon>
        <taxon>Cinnamomum</taxon>
    </lineage>
</organism>
<dbReference type="PRINTS" id="PR00364">
    <property type="entry name" value="DISEASERSIST"/>
</dbReference>
<feature type="domain" description="Disease resistance R13L4/SHOC-2-like LRR" evidence="8">
    <location>
        <begin position="557"/>
        <end position="717"/>
    </location>
</feature>
<dbReference type="Gene3D" id="1.10.8.430">
    <property type="entry name" value="Helical domain of apoptotic protease-activating factors"/>
    <property type="match status" value="1"/>
</dbReference>
<dbReference type="InterPro" id="IPR027417">
    <property type="entry name" value="P-loop_NTPase"/>
</dbReference>
<evidence type="ECO:0000259" key="5">
    <source>
        <dbReference type="Pfam" id="PF00931"/>
    </source>
</evidence>
<gene>
    <name evidence="9" type="ORF">CKAN_02119300</name>
</gene>
<feature type="domain" description="NB-ARC" evidence="5">
    <location>
        <begin position="170"/>
        <end position="335"/>
    </location>
</feature>
<keyword evidence="2" id="KW-0547">Nucleotide-binding</keyword>
<dbReference type="Pfam" id="PF23598">
    <property type="entry name" value="LRR_14"/>
    <property type="match status" value="1"/>
</dbReference>
<dbReference type="FunFam" id="1.10.10.10:FF:000322">
    <property type="entry name" value="Probable disease resistance protein At1g63360"/>
    <property type="match status" value="1"/>
</dbReference>
<comment type="caution">
    <text evidence="9">The sequence shown here is derived from an EMBL/GenBank/DDBJ whole genome shotgun (WGS) entry which is preliminary data.</text>
</comment>
<dbReference type="InterPro" id="IPR042197">
    <property type="entry name" value="Apaf_helical"/>
</dbReference>
<dbReference type="AlphaFoldDB" id="A0A443PMJ5"/>
<protein>
    <submittedName>
        <fullName evidence="9">Putative disease resistance protein RGA3</fullName>
    </submittedName>
</protein>
<feature type="domain" description="Disease resistance N-terminal" evidence="6">
    <location>
        <begin position="6"/>
        <end position="87"/>
    </location>
</feature>
<evidence type="ECO:0000256" key="4">
    <source>
        <dbReference type="ARBA" id="ARBA00022840"/>
    </source>
</evidence>
<evidence type="ECO:0000256" key="3">
    <source>
        <dbReference type="ARBA" id="ARBA00022821"/>
    </source>
</evidence>
<dbReference type="Gene3D" id="1.20.5.4130">
    <property type="match status" value="1"/>
</dbReference>
<dbReference type="EMBL" id="QPKB01000009">
    <property type="protein sequence ID" value="RWR92004.1"/>
    <property type="molecule type" value="Genomic_DNA"/>
</dbReference>